<keyword evidence="6 10" id="KW-0862">Zinc</keyword>
<proteinExistence type="inferred from homology"/>
<feature type="region of interest" description="Disordered" evidence="11">
    <location>
        <begin position="98"/>
        <end position="135"/>
    </location>
</feature>
<dbReference type="InterPro" id="IPR013150">
    <property type="entry name" value="TFIIB_cyclin"/>
</dbReference>
<dbReference type="Gene3D" id="1.10.472.10">
    <property type="entry name" value="Cyclin-like"/>
    <property type="match status" value="1"/>
</dbReference>
<feature type="compositionally biased region" description="Polar residues" evidence="11">
    <location>
        <begin position="18"/>
        <end position="28"/>
    </location>
</feature>
<dbReference type="EMBL" id="JBHSDS010000001">
    <property type="protein sequence ID" value="MFC4356419.1"/>
    <property type="molecule type" value="Genomic_DNA"/>
</dbReference>
<protein>
    <recommendedName>
        <fullName evidence="2 10">Transcription initiation factor IIB</fullName>
        <shortName evidence="10">TFIIB</shortName>
    </recommendedName>
</protein>
<dbReference type="InterPro" id="IPR036915">
    <property type="entry name" value="Cyclin-like_sf"/>
</dbReference>
<dbReference type="GO" id="GO:0006352">
    <property type="term" value="P:DNA-templated transcription initiation"/>
    <property type="evidence" value="ECO:0007669"/>
    <property type="project" value="UniProtKB-UniRule"/>
</dbReference>
<reference evidence="13 14" key="1">
    <citation type="journal article" date="2019" name="Int. J. Syst. Evol. Microbiol.">
        <title>The Global Catalogue of Microorganisms (GCM) 10K type strain sequencing project: providing services to taxonomists for standard genome sequencing and annotation.</title>
        <authorList>
            <consortium name="The Broad Institute Genomics Platform"/>
            <consortium name="The Broad Institute Genome Sequencing Center for Infectious Disease"/>
            <person name="Wu L."/>
            <person name="Ma J."/>
        </authorList>
    </citation>
    <scope>NUCLEOTIDE SEQUENCE [LARGE SCALE GENOMIC DNA]</scope>
    <source>
        <strain evidence="13 14">CGMCC 1.12553</strain>
    </source>
</reference>
<evidence type="ECO:0000256" key="8">
    <source>
        <dbReference type="ARBA" id="ARBA00023163"/>
    </source>
</evidence>
<dbReference type="FunFam" id="1.10.472.170:FF:000001">
    <property type="entry name" value="Transcription initiation factor IIB"/>
    <property type="match status" value="1"/>
</dbReference>
<keyword evidence="8 10" id="KW-0804">Transcription</keyword>
<feature type="compositionally biased region" description="Polar residues" evidence="11">
    <location>
        <begin position="1"/>
        <end position="10"/>
    </location>
</feature>
<dbReference type="PRINTS" id="PR00685">
    <property type="entry name" value="TIFACTORIIB"/>
</dbReference>
<dbReference type="Proteomes" id="UP001595921">
    <property type="component" value="Unassembled WGS sequence"/>
</dbReference>
<feature type="binding site" evidence="10">
    <location>
        <position position="60"/>
    </location>
    <ligand>
        <name>Zn(2+)</name>
        <dbReference type="ChEBI" id="CHEBI:29105"/>
    </ligand>
</feature>
<accession>A0ABD5P7E9</accession>
<evidence type="ECO:0000256" key="9">
    <source>
        <dbReference type="ARBA" id="ARBA00053882"/>
    </source>
</evidence>
<dbReference type="PANTHER" id="PTHR11618">
    <property type="entry name" value="TRANSCRIPTION INITIATION FACTOR IIB-RELATED"/>
    <property type="match status" value="1"/>
</dbReference>
<feature type="region of interest" description="Disordered" evidence="11">
    <location>
        <begin position="1"/>
        <end position="72"/>
    </location>
</feature>
<comment type="similarity">
    <text evidence="1 10">Belongs to the TFIIB family.</text>
</comment>
<dbReference type="SUPFAM" id="SSF57783">
    <property type="entry name" value="Zinc beta-ribbon"/>
    <property type="match status" value="1"/>
</dbReference>
<dbReference type="CDD" id="cd20549">
    <property type="entry name" value="CYCLIN_TFIIB_archaea_like_rpt1"/>
    <property type="match status" value="1"/>
</dbReference>
<feature type="repeat" description="2" evidence="10">
    <location>
        <begin position="262"/>
        <end position="343"/>
    </location>
</feature>
<feature type="compositionally biased region" description="Basic and acidic residues" evidence="11">
    <location>
        <begin position="49"/>
        <end position="68"/>
    </location>
</feature>
<gene>
    <name evidence="10" type="primary">tfb</name>
    <name evidence="13" type="ORF">ACFO0N_00480</name>
</gene>
<evidence type="ECO:0000256" key="2">
    <source>
        <dbReference type="ARBA" id="ARBA00013932"/>
    </source>
</evidence>
<keyword evidence="7 10" id="KW-0805">Transcription regulation</keyword>
<dbReference type="RefSeq" id="WP_267624773.1">
    <property type="nucleotide sequence ID" value="NZ_JAODIW010000010.1"/>
</dbReference>
<dbReference type="SMART" id="SM00385">
    <property type="entry name" value="CYCLIN"/>
    <property type="match status" value="2"/>
</dbReference>
<evidence type="ECO:0000256" key="7">
    <source>
        <dbReference type="ARBA" id="ARBA00023015"/>
    </source>
</evidence>
<dbReference type="InterPro" id="IPR013763">
    <property type="entry name" value="Cyclin-like_dom"/>
</dbReference>
<dbReference type="HAMAP" id="MF_00383">
    <property type="entry name" value="TF2B_arch"/>
    <property type="match status" value="1"/>
</dbReference>
<dbReference type="InterPro" id="IPR023484">
    <property type="entry name" value="TFIIB_arc"/>
</dbReference>
<dbReference type="GO" id="GO:0008270">
    <property type="term" value="F:zinc ion binding"/>
    <property type="evidence" value="ECO:0007669"/>
    <property type="project" value="UniProtKB-UniRule"/>
</dbReference>
<evidence type="ECO:0000256" key="4">
    <source>
        <dbReference type="ARBA" id="ARBA00022737"/>
    </source>
</evidence>
<comment type="caution">
    <text evidence="13">The sequence shown here is derived from an EMBL/GenBank/DDBJ whole genome shotgun (WGS) entry which is preliminary data.</text>
</comment>
<dbReference type="InterPro" id="IPR000812">
    <property type="entry name" value="TFIIB"/>
</dbReference>
<keyword evidence="14" id="KW-1185">Reference proteome</keyword>
<feature type="domain" description="Cyclin-like" evidence="12">
    <location>
        <begin position="262"/>
        <end position="343"/>
    </location>
</feature>
<feature type="binding site" evidence="10">
    <location>
        <position position="77"/>
    </location>
    <ligand>
        <name>Zn(2+)</name>
        <dbReference type="ChEBI" id="CHEBI:29105"/>
    </ligand>
</feature>
<dbReference type="Gene3D" id="1.10.472.170">
    <property type="match status" value="1"/>
</dbReference>
<feature type="binding site" evidence="10">
    <location>
        <position position="57"/>
    </location>
    <ligand>
        <name>Zn(2+)</name>
        <dbReference type="ChEBI" id="CHEBI:29105"/>
    </ligand>
</feature>
<feature type="domain" description="Cyclin-like" evidence="12">
    <location>
        <begin position="168"/>
        <end position="249"/>
    </location>
</feature>
<name>A0ABD5P7E9_9EURY</name>
<organism evidence="13 14">
    <name type="scientific">Halobium salinum</name>
    <dbReference type="NCBI Taxonomy" id="1364940"/>
    <lineage>
        <taxon>Archaea</taxon>
        <taxon>Methanobacteriati</taxon>
        <taxon>Methanobacteriota</taxon>
        <taxon>Stenosarchaea group</taxon>
        <taxon>Halobacteria</taxon>
        <taxon>Halobacteriales</taxon>
        <taxon>Haloferacaceae</taxon>
        <taxon>Halobium</taxon>
    </lineage>
</organism>
<feature type="compositionally biased region" description="Basic and acidic residues" evidence="11">
    <location>
        <begin position="113"/>
        <end position="130"/>
    </location>
</feature>
<evidence type="ECO:0000256" key="11">
    <source>
        <dbReference type="SAM" id="MobiDB-lite"/>
    </source>
</evidence>
<dbReference type="GO" id="GO:0003700">
    <property type="term" value="F:DNA-binding transcription factor activity"/>
    <property type="evidence" value="ECO:0007669"/>
    <property type="project" value="UniProtKB-UniRule"/>
</dbReference>
<evidence type="ECO:0000259" key="12">
    <source>
        <dbReference type="SMART" id="SM00385"/>
    </source>
</evidence>
<keyword evidence="4 10" id="KW-0677">Repeat</keyword>
<evidence type="ECO:0000313" key="14">
    <source>
        <dbReference type="Proteomes" id="UP001595921"/>
    </source>
</evidence>
<keyword evidence="5" id="KW-0863">Zinc-finger</keyword>
<dbReference type="InterPro" id="IPR013137">
    <property type="entry name" value="Znf_TFIIB"/>
</dbReference>
<feature type="repeat" description="1" evidence="10">
    <location>
        <begin position="168"/>
        <end position="251"/>
    </location>
</feature>
<feature type="binding site" evidence="10">
    <location>
        <position position="74"/>
    </location>
    <ligand>
        <name>Zn(2+)</name>
        <dbReference type="ChEBI" id="CHEBI:29105"/>
    </ligand>
</feature>
<evidence type="ECO:0000256" key="3">
    <source>
        <dbReference type="ARBA" id="ARBA00022723"/>
    </source>
</evidence>
<feature type="compositionally biased region" description="Basic residues" evidence="11">
    <location>
        <begin position="35"/>
        <end position="47"/>
    </location>
</feature>
<dbReference type="PANTHER" id="PTHR11618:SF13">
    <property type="entry name" value="TRANSCRIPTION INITIATION FACTOR IIB"/>
    <property type="match status" value="1"/>
</dbReference>
<dbReference type="AlphaFoldDB" id="A0ABD5P7E9"/>
<evidence type="ECO:0000256" key="10">
    <source>
        <dbReference type="HAMAP-Rule" id="MF_00383"/>
    </source>
</evidence>
<evidence type="ECO:0000256" key="6">
    <source>
        <dbReference type="ARBA" id="ARBA00022833"/>
    </source>
</evidence>
<comment type="function">
    <text evidence="9 10">Stabilizes TBP binding to an archaeal box-A promoter. Also responsible for recruiting RNA polymerase II to the pre-initiation complex (DNA-TBP-TFIIB).</text>
</comment>
<dbReference type="SUPFAM" id="SSF47954">
    <property type="entry name" value="Cyclin-like"/>
    <property type="match status" value="2"/>
</dbReference>
<evidence type="ECO:0000313" key="13">
    <source>
        <dbReference type="EMBL" id="MFC4356419.1"/>
    </source>
</evidence>
<keyword evidence="3 10" id="KW-0479">Metal-binding</keyword>
<dbReference type="FunFam" id="1.10.472.10:FF:000023">
    <property type="entry name" value="Transcription initiation factor IIB"/>
    <property type="match status" value="1"/>
</dbReference>
<dbReference type="Pfam" id="PF00382">
    <property type="entry name" value="TFIIB"/>
    <property type="match status" value="2"/>
</dbReference>
<sequence length="352" mass="38643">MMYSDNSPSESRVRTRASAESTESTGSDRGSGCRARNRCRSRSRSRGRTPSERRRTCPECDGAPRETADGETACDDCGLVLADRRVDHGPEWRAYTSEEHHARARVGAPTTGTRHDRGLTTEIGRGDRDAAGGTLSPERRRRVERLRTWHQRVRTVRTGERNLRFALSELDRMASALGLPRHVRETAAVVYRRALAEDLIRGRSIEAVATATLYVACRQKNLPRSLAEVTAVSRVEQQDVARASRHLSSNLGLELRPVEPTAYLPRFCSRLDLSAETHAKAAEVLAISAEAGHCSGRSPTGCAAAAVYTAAMLCGEKRTQSDVAAAAGVTEVTIRNRYHEQVEALNLLDGVR</sequence>
<evidence type="ECO:0000256" key="5">
    <source>
        <dbReference type="ARBA" id="ARBA00022771"/>
    </source>
</evidence>
<evidence type="ECO:0000256" key="1">
    <source>
        <dbReference type="ARBA" id="ARBA00010857"/>
    </source>
</evidence>
<dbReference type="Pfam" id="PF08271">
    <property type="entry name" value="Zn_Ribbon_TF"/>
    <property type="match status" value="1"/>
</dbReference>